<evidence type="ECO:0000256" key="4">
    <source>
        <dbReference type="ARBA" id="ARBA00022553"/>
    </source>
</evidence>
<proteinExistence type="predicted"/>
<evidence type="ECO:0000256" key="6">
    <source>
        <dbReference type="ARBA" id="ARBA00022692"/>
    </source>
</evidence>
<dbReference type="SUPFAM" id="SSF47384">
    <property type="entry name" value="Homodimeric domain of signal transducing histidine kinase"/>
    <property type="match status" value="1"/>
</dbReference>
<evidence type="ECO:0000256" key="11">
    <source>
        <dbReference type="SAM" id="Phobius"/>
    </source>
</evidence>
<evidence type="ECO:0000256" key="1">
    <source>
        <dbReference type="ARBA" id="ARBA00000085"/>
    </source>
</evidence>
<dbReference type="Gene3D" id="1.10.287.130">
    <property type="match status" value="1"/>
</dbReference>
<dbReference type="InterPro" id="IPR003661">
    <property type="entry name" value="HisK_dim/P_dom"/>
</dbReference>
<feature type="transmembrane region" description="Helical" evidence="11">
    <location>
        <begin position="56"/>
        <end position="75"/>
    </location>
</feature>
<evidence type="ECO:0000313" key="13">
    <source>
        <dbReference type="EMBL" id="RHW18364.1"/>
    </source>
</evidence>
<evidence type="ECO:0000256" key="8">
    <source>
        <dbReference type="ARBA" id="ARBA00022989"/>
    </source>
</evidence>
<name>A0A396RPA4_9SPHN</name>
<dbReference type="RefSeq" id="WP_118863554.1">
    <property type="nucleotide sequence ID" value="NZ_QWLV01000002.1"/>
</dbReference>
<comment type="catalytic activity">
    <reaction evidence="1">
        <text>ATP + protein L-histidine = ADP + protein N-phospho-L-histidine.</text>
        <dbReference type="EC" id="2.7.13.3"/>
    </reaction>
</comment>
<keyword evidence="6 11" id="KW-0812">Transmembrane</keyword>
<dbReference type="InterPro" id="IPR036890">
    <property type="entry name" value="HATPase_C_sf"/>
</dbReference>
<evidence type="ECO:0000256" key="2">
    <source>
        <dbReference type="ARBA" id="ARBA00004141"/>
    </source>
</evidence>
<dbReference type="SMART" id="SM00387">
    <property type="entry name" value="HATPase_c"/>
    <property type="match status" value="1"/>
</dbReference>
<dbReference type="InterPro" id="IPR036097">
    <property type="entry name" value="HisK_dim/P_sf"/>
</dbReference>
<protein>
    <recommendedName>
        <fullName evidence="3">histidine kinase</fullName>
        <ecNumber evidence="3">2.7.13.3</ecNumber>
    </recommendedName>
</protein>
<dbReference type="SMART" id="SM00388">
    <property type="entry name" value="HisKA"/>
    <property type="match status" value="1"/>
</dbReference>
<gene>
    <name evidence="13" type="ORF">D1610_07850</name>
</gene>
<dbReference type="GO" id="GO:0000155">
    <property type="term" value="F:phosphorelay sensor kinase activity"/>
    <property type="evidence" value="ECO:0007669"/>
    <property type="project" value="InterPro"/>
</dbReference>
<keyword evidence="5" id="KW-0808">Transferase</keyword>
<dbReference type="Gene3D" id="3.30.565.10">
    <property type="entry name" value="Histidine kinase-like ATPase, C-terminal domain"/>
    <property type="match status" value="1"/>
</dbReference>
<comment type="caution">
    <text evidence="13">The sequence shown here is derived from an EMBL/GenBank/DDBJ whole genome shotgun (WGS) entry which is preliminary data.</text>
</comment>
<keyword evidence="14" id="KW-1185">Reference proteome</keyword>
<keyword evidence="7 13" id="KW-0418">Kinase</keyword>
<dbReference type="GO" id="GO:0005886">
    <property type="term" value="C:plasma membrane"/>
    <property type="evidence" value="ECO:0007669"/>
    <property type="project" value="TreeGrafter"/>
</dbReference>
<dbReference type="PANTHER" id="PTHR45436:SF15">
    <property type="entry name" value="SENSOR HISTIDINE KINASE CUSS"/>
    <property type="match status" value="1"/>
</dbReference>
<dbReference type="InterPro" id="IPR003594">
    <property type="entry name" value="HATPase_dom"/>
</dbReference>
<dbReference type="InterPro" id="IPR050428">
    <property type="entry name" value="TCS_sensor_his_kinase"/>
</dbReference>
<keyword evidence="8 11" id="KW-1133">Transmembrane helix</keyword>
<sequence>MREAVSDRLTRGLTIVGLTGGLALIAFVSLDVDVLLEQQSAQVGWRGEWLEIAEHVVLPLILLMLPMYLGIRLVVRRSLEPLSASARHIDAVKGTERGFRLDTTGFPAELLPFADAINNLLGRLDDVAHRRETAAAEAAHELKTPLAILMLELDRLGGPDAARLKGDVKEMSRLLDQMLLTAQVDAHATAPVPLEMVSLAELAEDVVIWLAPIALEQGKEIVFDRIESGMVMARRELLRAAMRNLVENGLRATPTKGTVFVLVGPGRQFRVRDEGPGLTAEQLDRRVRRLPRSDPDHVGGAGMGLSIVSRIITVHGGSLQTIPKQREIVLVLPDPGTSEV</sequence>
<dbReference type="InterPro" id="IPR005467">
    <property type="entry name" value="His_kinase_dom"/>
</dbReference>
<evidence type="ECO:0000313" key="14">
    <source>
        <dbReference type="Proteomes" id="UP000266693"/>
    </source>
</evidence>
<dbReference type="OrthoDB" id="9809329at2"/>
<comment type="subcellular location">
    <subcellularLocation>
        <location evidence="2">Membrane</location>
        <topology evidence="2">Multi-pass membrane protein</topology>
    </subcellularLocation>
</comment>
<dbReference type="PROSITE" id="PS50109">
    <property type="entry name" value="HIS_KIN"/>
    <property type="match status" value="1"/>
</dbReference>
<feature type="domain" description="Histidine kinase" evidence="12">
    <location>
        <begin position="137"/>
        <end position="320"/>
    </location>
</feature>
<evidence type="ECO:0000256" key="5">
    <source>
        <dbReference type="ARBA" id="ARBA00022679"/>
    </source>
</evidence>
<evidence type="ECO:0000256" key="7">
    <source>
        <dbReference type="ARBA" id="ARBA00022777"/>
    </source>
</evidence>
<accession>A0A396RPA4</accession>
<evidence type="ECO:0000256" key="9">
    <source>
        <dbReference type="ARBA" id="ARBA00023012"/>
    </source>
</evidence>
<keyword evidence="10 11" id="KW-0472">Membrane</keyword>
<keyword evidence="9" id="KW-0902">Two-component regulatory system</keyword>
<keyword evidence="4" id="KW-0597">Phosphoprotein</keyword>
<dbReference type="EMBL" id="QWLV01000002">
    <property type="protein sequence ID" value="RHW18364.1"/>
    <property type="molecule type" value="Genomic_DNA"/>
</dbReference>
<evidence type="ECO:0000256" key="10">
    <source>
        <dbReference type="ARBA" id="ARBA00023136"/>
    </source>
</evidence>
<organism evidence="13 14">
    <name type="scientific">Sphingomonas gilva</name>
    <dbReference type="NCBI Taxonomy" id="2305907"/>
    <lineage>
        <taxon>Bacteria</taxon>
        <taxon>Pseudomonadati</taxon>
        <taxon>Pseudomonadota</taxon>
        <taxon>Alphaproteobacteria</taxon>
        <taxon>Sphingomonadales</taxon>
        <taxon>Sphingomonadaceae</taxon>
        <taxon>Sphingomonas</taxon>
    </lineage>
</organism>
<dbReference type="PANTHER" id="PTHR45436">
    <property type="entry name" value="SENSOR HISTIDINE KINASE YKOH"/>
    <property type="match status" value="1"/>
</dbReference>
<feature type="transmembrane region" description="Helical" evidence="11">
    <location>
        <begin position="12"/>
        <end position="36"/>
    </location>
</feature>
<dbReference type="Proteomes" id="UP000266693">
    <property type="component" value="Unassembled WGS sequence"/>
</dbReference>
<reference evidence="13 14" key="1">
    <citation type="submission" date="2018-08" db="EMBL/GenBank/DDBJ databases">
        <title>The multiple taxonomic identification of Sphingomonas gilva.</title>
        <authorList>
            <person name="Zhu D."/>
            <person name="Zheng S."/>
        </authorList>
    </citation>
    <scope>NUCLEOTIDE SEQUENCE [LARGE SCALE GENOMIC DNA]</scope>
    <source>
        <strain evidence="13 14">ZDH117</strain>
    </source>
</reference>
<dbReference type="AlphaFoldDB" id="A0A396RPA4"/>
<dbReference type="InterPro" id="IPR004358">
    <property type="entry name" value="Sig_transdc_His_kin-like_C"/>
</dbReference>
<dbReference type="PRINTS" id="PR00344">
    <property type="entry name" value="BCTRLSENSOR"/>
</dbReference>
<dbReference type="Pfam" id="PF02518">
    <property type="entry name" value="HATPase_c"/>
    <property type="match status" value="1"/>
</dbReference>
<dbReference type="EC" id="2.7.13.3" evidence="3"/>
<dbReference type="SUPFAM" id="SSF55874">
    <property type="entry name" value="ATPase domain of HSP90 chaperone/DNA topoisomerase II/histidine kinase"/>
    <property type="match status" value="1"/>
</dbReference>
<evidence type="ECO:0000256" key="3">
    <source>
        <dbReference type="ARBA" id="ARBA00012438"/>
    </source>
</evidence>
<evidence type="ECO:0000259" key="12">
    <source>
        <dbReference type="PROSITE" id="PS50109"/>
    </source>
</evidence>